<organism evidence="1 2">
    <name type="scientific">Dallia pectoralis</name>
    <name type="common">Alaska blackfish</name>
    <dbReference type="NCBI Taxonomy" id="75939"/>
    <lineage>
        <taxon>Eukaryota</taxon>
        <taxon>Metazoa</taxon>
        <taxon>Chordata</taxon>
        <taxon>Craniata</taxon>
        <taxon>Vertebrata</taxon>
        <taxon>Euteleostomi</taxon>
        <taxon>Actinopterygii</taxon>
        <taxon>Neopterygii</taxon>
        <taxon>Teleostei</taxon>
        <taxon>Protacanthopterygii</taxon>
        <taxon>Esociformes</taxon>
        <taxon>Umbridae</taxon>
        <taxon>Dallia</taxon>
    </lineage>
</organism>
<accession>A0ACC2G281</accession>
<sequence length="263" mass="29158">MWTSTLGKASEQVALDWISCKNINAVKVANQKKAFRLHTITKALSSIESCHRSCWLHEEKKVKRTLMRLAGVSPFRSQTLFQRPGVDSRTGFEGVDSRIQLPVAHQFQTSGEDNSSCASRHPPPRTPQGTADPSPRPSHRALSQHPLIRNTPLWSRDTSSEALSPSWRGLRHGGLSSRPIGYSNSVNLAPQGSSSMPLPLRVHQEAVSAVYLRLSESNISTLLRQCQDGAVDIDFHPHMKYSEIDISKLFKDSEPASPSTEIM</sequence>
<name>A0ACC2G281_DALPE</name>
<keyword evidence="2" id="KW-1185">Reference proteome</keyword>
<dbReference type="Proteomes" id="UP001157502">
    <property type="component" value="Chromosome 18"/>
</dbReference>
<gene>
    <name evidence="1" type="ORF">DPEC_G00214930</name>
</gene>
<evidence type="ECO:0000313" key="2">
    <source>
        <dbReference type="Proteomes" id="UP001157502"/>
    </source>
</evidence>
<comment type="caution">
    <text evidence="1">The sequence shown here is derived from an EMBL/GenBank/DDBJ whole genome shotgun (WGS) entry which is preliminary data.</text>
</comment>
<reference evidence="1" key="1">
    <citation type="submission" date="2021-05" db="EMBL/GenBank/DDBJ databases">
        <authorList>
            <person name="Pan Q."/>
            <person name="Jouanno E."/>
            <person name="Zahm M."/>
            <person name="Klopp C."/>
            <person name="Cabau C."/>
            <person name="Louis A."/>
            <person name="Berthelot C."/>
            <person name="Parey E."/>
            <person name="Roest Crollius H."/>
            <person name="Montfort J."/>
            <person name="Robinson-Rechavi M."/>
            <person name="Bouchez O."/>
            <person name="Lampietro C."/>
            <person name="Lopez Roques C."/>
            <person name="Donnadieu C."/>
            <person name="Postlethwait J."/>
            <person name="Bobe J."/>
            <person name="Dillon D."/>
            <person name="Chandos A."/>
            <person name="von Hippel F."/>
            <person name="Guiguen Y."/>
        </authorList>
    </citation>
    <scope>NUCLEOTIDE SEQUENCE</scope>
    <source>
        <strain evidence="1">YG-Jan2019</strain>
    </source>
</reference>
<dbReference type="EMBL" id="CM055745">
    <property type="protein sequence ID" value="KAJ7997708.1"/>
    <property type="molecule type" value="Genomic_DNA"/>
</dbReference>
<evidence type="ECO:0000313" key="1">
    <source>
        <dbReference type="EMBL" id="KAJ7997708.1"/>
    </source>
</evidence>
<proteinExistence type="predicted"/>
<protein>
    <submittedName>
        <fullName evidence="1">Uncharacterized protein</fullName>
    </submittedName>
</protein>